<dbReference type="Proteomes" id="UP000003947">
    <property type="component" value="Unassembled WGS sequence"/>
</dbReference>
<dbReference type="HOGENOM" id="CLU_2602103_0_0_5"/>
<dbReference type="eggNOG" id="ENOG502ZWR5">
    <property type="taxonomic scope" value="Bacteria"/>
</dbReference>
<evidence type="ECO:0000313" key="1">
    <source>
        <dbReference type="EMBL" id="EIM24580.1"/>
    </source>
</evidence>
<keyword evidence="2" id="KW-1185">Reference proteome</keyword>
<sequence length="79" mass="8657">MKSLESGVFLDDKFSYGGWSGPSCRACKQPILPSDRVTRVEFQNDPSGTKGLTGDYHLACSRPFASLASVINFNPWAGW</sequence>
<proteinExistence type="predicted"/>
<organism evidence="1 2">
    <name type="scientific">Microvirga lotononidis</name>
    <dbReference type="NCBI Taxonomy" id="864069"/>
    <lineage>
        <taxon>Bacteria</taxon>
        <taxon>Pseudomonadati</taxon>
        <taxon>Pseudomonadota</taxon>
        <taxon>Alphaproteobacteria</taxon>
        <taxon>Hyphomicrobiales</taxon>
        <taxon>Methylobacteriaceae</taxon>
        <taxon>Microvirga</taxon>
    </lineage>
</organism>
<name>I4YKT8_9HYPH</name>
<dbReference type="AlphaFoldDB" id="I4YKT8"/>
<dbReference type="EMBL" id="JH660647">
    <property type="protein sequence ID" value="EIM24580.1"/>
    <property type="molecule type" value="Genomic_DNA"/>
</dbReference>
<evidence type="ECO:0000313" key="2">
    <source>
        <dbReference type="Proteomes" id="UP000003947"/>
    </source>
</evidence>
<protein>
    <submittedName>
        <fullName evidence="1">Uncharacterized protein</fullName>
    </submittedName>
</protein>
<accession>I4YKT8</accession>
<reference evidence="1 2" key="1">
    <citation type="submission" date="2012-02" db="EMBL/GenBank/DDBJ databases">
        <title>Improved High-Quality Draft sequence of Microvirga sp. WSM3557.</title>
        <authorList>
            <consortium name="US DOE Joint Genome Institute"/>
            <person name="Lucas S."/>
            <person name="Han J."/>
            <person name="Lapidus A."/>
            <person name="Cheng J.-F."/>
            <person name="Goodwin L."/>
            <person name="Pitluck S."/>
            <person name="Peters L."/>
            <person name="Zhang X."/>
            <person name="Detter J.C."/>
            <person name="Han C."/>
            <person name="Tapia R."/>
            <person name="Land M."/>
            <person name="Hauser L."/>
            <person name="Kyrpides N."/>
            <person name="Ivanova N."/>
            <person name="Pagani I."/>
            <person name="Brau L."/>
            <person name="Yates R."/>
            <person name="O'Hara G."/>
            <person name="Rui T."/>
            <person name="Howieson J."/>
            <person name="Reeve W."/>
            <person name="Woyke T."/>
        </authorList>
    </citation>
    <scope>NUCLEOTIDE SEQUENCE [LARGE SCALE GENOMIC DNA]</scope>
    <source>
        <strain evidence="1 2">WSM3557</strain>
    </source>
</reference>
<gene>
    <name evidence="1" type="ORF">MicloDRAFT_00052950</name>
</gene>